<dbReference type="EMBL" id="JAFLCK010000034">
    <property type="protein sequence ID" value="MBN8662261.1"/>
    <property type="molecule type" value="Genomic_DNA"/>
</dbReference>
<sequence>MGSQEVAFFSREDTAMDGSSILLPIDGSIESLWAANFAWRLAKRTDSSVTAQHVIDTDAVWQMLAYDQPGLIGSGIYLEAREKILEALRCAGEALMVSYQARAGALDIESRFFLDEGSPLFEIADRASNHDLIVMGFNNATKRKGRRRFFELLAAVAPVPVMVLRDIAEDWTCLRILVTNSRFTAADMDGIYGLSSKLGLSVEIVVNSGVVSIDNECLNLDGWSKSTGVTKIREANISETLLHANESEIVVLDADMVRENCSLSSPIEDYMNSSSKHAVILWQHSSLVTDRCRKQNCGEDGKNGCRFPHLSKAI</sequence>
<evidence type="ECO:0000313" key="2">
    <source>
        <dbReference type="EMBL" id="MBN8662261.1"/>
    </source>
</evidence>
<accession>A0A8J7PF10</accession>
<dbReference type="SUPFAM" id="SSF52402">
    <property type="entry name" value="Adenine nucleotide alpha hydrolases-like"/>
    <property type="match status" value="1"/>
</dbReference>
<name>A0A8J7PF10_9BACT</name>
<dbReference type="CDD" id="cd00293">
    <property type="entry name" value="USP-like"/>
    <property type="match status" value="1"/>
</dbReference>
<comment type="caution">
    <text evidence="2">The sequence shown here is derived from an EMBL/GenBank/DDBJ whole genome shotgun (WGS) entry which is preliminary data.</text>
</comment>
<protein>
    <submittedName>
        <fullName evidence="2">Universal stress protein</fullName>
    </submittedName>
</protein>
<evidence type="ECO:0000259" key="1">
    <source>
        <dbReference type="Pfam" id="PF00582"/>
    </source>
</evidence>
<dbReference type="Pfam" id="PF00582">
    <property type="entry name" value="Usp"/>
    <property type="match status" value="1"/>
</dbReference>
<evidence type="ECO:0000313" key="3">
    <source>
        <dbReference type="Proteomes" id="UP000664277"/>
    </source>
</evidence>
<dbReference type="AlphaFoldDB" id="A0A8J7PF10"/>
<reference evidence="2" key="1">
    <citation type="submission" date="2021-02" db="EMBL/GenBank/DDBJ databases">
        <title>Genome-Resolved Metagenomics of a Microbial Community Performing Photosynthetic Biological Nutrient Removal.</title>
        <authorList>
            <person name="Mcdaniel E.A."/>
        </authorList>
    </citation>
    <scope>NUCLEOTIDE SEQUENCE</scope>
    <source>
        <strain evidence="2">UWPOB_OBS1</strain>
    </source>
</reference>
<gene>
    <name evidence="2" type="ORF">J0M35_17965</name>
</gene>
<proteinExistence type="predicted"/>
<feature type="domain" description="UspA" evidence="1">
    <location>
        <begin position="21"/>
        <end position="165"/>
    </location>
</feature>
<dbReference type="Gene3D" id="3.40.50.12370">
    <property type="match status" value="1"/>
</dbReference>
<dbReference type="InterPro" id="IPR006016">
    <property type="entry name" value="UspA"/>
</dbReference>
<organism evidence="2 3">
    <name type="scientific">Candidatus Obscuribacter phosphatis</name>
    <dbReference type="NCBI Taxonomy" id="1906157"/>
    <lineage>
        <taxon>Bacteria</taxon>
        <taxon>Bacillati</taxon>
        <taxon>Candidatus Melainabacteria</taxon>
        <taxon>Candidatus Obscuribacterales</taxon>
        <taxon>Candidatus Obscuribacteraceae</taxon>
        <taxon>Candidatus Obscuribacter</taxon>
    </lineage>
</organism>
<dbReference type="Proteomes" id="UP000664277">
    <property type="component" value="Unassembled WGS sequence"/>
</dbReference>